<dbReference type="HAMAP" id="MF_00265">
    <property type="entry name" value="VapC_Nob1"/>
    <property type="match status" value="1"/>
</dbReference>
<dbReference type="InterPro" id="IPR002716">
    <property type="entry name" value="PIN_dom"/>
</dbReference>
<name>A0ABT8RWN3_9BURK</name>
<evidence type="ECO:0000313" key="7">
    <source>
        <dbReference type="EMBL" id="MDO1531043.1"/>
    </source>
</evidence>
<dbReference type="Pfam" id="PF01850">
    <property type="entry name" value="PIN"/>
    <property type="match status" value="1"/>
</dbReference>
<dbReference type="EC" id="3.1.-.-" evidence="5"/>
<feature type="binding site" evidence="5">
    <location>
        <position position="106"/>
    </location>
    <ligand>
        <name>Mg(2+)</name>
        <dbReference type="ChEBI" id="CHEBI:18420"/>
    </ligand>
</feature>
<evidence type="ECO:0000256" key="1">
    <source>
        <dbReference type="ARBA" id="ARBA00022649"/>
    </source>
</evidence>
<gene>
    <name evidence="5" type="primary">vapC</name>
    <name evidence="7" type="ORF">Q2T77_01985</name>
</gene>
<dbReference type="NCBIfam" id="TIGR00028">
    <property type="entry name" value="Mtu_PIN_fam"/>
    <property type="match status" value="1"/>
</dbReference>
<keyword evidence="2 5" id="KW-0540">Nuclease</keyword>
<comment type="caution">
    <text evidence="7">The sequence shown here is derived from an EMBL/GenBank/DDBJ whole genome shotgun (WGS) entry which is preliminary data.</text>
</comment>
<proteinExistence type="inferred from homology"/>
<dbReference type="InterPro" id="IPR029060">
    <property type="entry name" value="PIN-like_dom_sf"/>
</dbReference>
<feature type="domain" description="PIN" evidence="6">
    <location>
        <begin position="4"/>
        <end position="129"/>
    </location>
</feature>
<evidence type="ECO:0000259" key="6">
    <source>
        <dbReference type="Pfam" id="PF01850"/>
    </source>
</evidence>
<keyword evidence="5" id="KW-0800">Toxin</keyword>
<dbReference type="Gene3D" id="3.40.50.1010">
    <property type="entry name" value="5'-nuclease"/>
    <property type="match status" value="1"/>
</dbReference>
<feature type="binding site" evidence="5">
    <location>
        <position position="6"/>
    </location>
    <ligand>
        <name>Mg(2+)</name>
        <dbReference type="ChEBI" id="CHEBI:18420"/>
    </ligand>
</feature>
<sequence length="145" mass="16191">MSWLLDANALIALGWPAHEHHERMLRWFGRHAREGWATSALTQSAFVRVISQPAFSGRAMSIGEIAEVLLRNTAHPKHRFLALDFGIEQVLGCCTGGLRGHRQITDAWLLTLAMRHGARLLTFDGGIAQLLATAPERQRHIKIPD</sequence>
<keyword evidence="4 5" id="KW-0378">Hydrolase</keyword>
<evidence type="ECO:0000256" key="5">
    <source>
        <dbReference type="HAMAP-Rule" id="MF_00265"/>
    </source>
</evidence>
<dbReference type="RefSeq" id="WP_301802972.1">
    <property type="nucleotide sequence ID" value="NZ_JAUJZH010000001.1"/>
</dbReference>
<dbReference type="InterPro" id="IPR006226">
    <property type="entry name" value="Mtu_PIN"/>
</dbReference>
<evidence type="ECO:0000256" key="2">
    <source>
        <dbReference type="ARBA" id="ARBA00022722"/>
    </source>
</evidence>
<comment type="cofactor">
    <cofactor evidence="5">
        <name>Mg(2+)</name>
        <dbReference type="ChEBI" id="CHEBI:18420"/>
    </cofactor>
</comment>
<dbReference type="InterPro" id="IPR022907">
    <property type="entry name" value="VapC_family"/>
</dbReference>
<dbReference type="EMBL" id="JAUKVY010000001">
    <property type="protein sequence ID" value="MDO1531043.1"/>
    <property type="molecule type" value="Genomic_DNA"/>
</dbReference>
<comment type="similarity">
    <text evidence="5">Belongs to the PINc/VapC protein family.</text>
</comment>
<reference evidence="7" key="1">
    <citation type="submission" date="2023-06" db="EMBL/GenBank/DDBJ databases">
        <authorList>
            <person name="Jiang Y."/>
            <person name="Liu Q."/>
        </authorList>
    </citation>
    <scope>NUCLEOTIDE SEQUENCE</scope>
    <source>
        <strain evidence="7">CGMCC 1.12090</strain>
    </source>
</reference>
<evidence type="ECO:0000256" key="4">
    <source>
        <dbReference type="ARBA" id="ARBA00022801"/>
    </source>
</evidence>
<keyword evidence="5" id="KW-0460">Magnesium</keyword>
<evidence type="ECO:0000313" key="8">
    <source>
        <dbReference type="Proteomes" id="UP001169027"/>
    </source>
</evidence>
<comment type="function">
    <text evidence="5">Toxic component of a toxin-antitoxin (TA) system. An RNase.</text>
</comment>
<dbReference type="SUPFAM" id="SSF88723">
    <property type="entry name" value="PIN domain-like"/>
    <property type="match status" value="1"/>
</dbReference>
<evidence type="ECO:0000256" key="3">
    <source>
        <dbReference type="ARBA" id="ARBA00022723"/>
    </source>
</evidence>
<keyword evidence="1 5" id="KW-1277">Toxin-antitoxin system</keyword>
<accession>A0ABT8RWN3</accession>
<organism evidence="7 8">
    <name type="scientific">Variovorax ginsengisoli</name>
    <dbReference type="NCBI Taxonomy" id="363844"/>
    <lineage>
        <taxon>Bacteria</taxon>
        <taxon>Pseudomonadati</taxon>
        <taxon>Pseudomonadota</taxon>
        <taxon>Betaproteobacteria</taxon>
        <taxon>Burkholderiales</taxon>
        <taxon>Comamonadaceae</taxon>
        <taxon>Variovorax</taxon>
    </lineage>
</organism>
<keyword evidence="8" id="KW-1185">Reference proteome</keyword>
<dbReference type="Proteomes" id="UP001169027">
    <property type="component" value="Unassembled WGS sequence"/>
</dbReference>
<keyword evidence="3 5" id="KW-0479">Metal-binding</keyword>
<protein>
    <recommendedName>
        <fullName evidence="5">Ribonuclease VapC</fullName>
        <shortName evidence="5">RNase VapC</shortName>
        <ecNumber evidence="5">3.1.-.-</ecNumber>
    </recommendedName>
    <alternativeName>
        <fullName evidence="5">Toxin VapC</fullName>
    </alternativeName>
</protein>